<feature type="compositionally biased region" description="Basic residues" evidence="5">
    <location>
        <begin position="144"/>
        <end position="153"/>
    </location>
</feature>
<feature type="region of interest" description="Disordered" evidence="5">
    <location>
        <begin position="75"/>
        <end position="153"/>
    </location>
</feature>
<feature type="compositionally biased region" description="Basic and acidic residues" evidence="5">
    <location>
        <begin position="590"/>
        <end position="601"/>
    </location>
</feature>
<feature type="region of interest" description="Disordered" evidence="5">
    <location>
        <begin position="697"/>
        <end position="721"/>
    </location>
</feature>
<evidence type="ECO:0000313" key="8">
    <source>
        <dbReference type="Proteomes" id="UP001470230"/>
    </source>
</evidence>
<dbReference type="InterPro" id="IPR011009">
    <property type="entry name" value="Kinase-like_dom_sf"/>
</dbReference>
<comment type="caution">
    <text evidence="7">The sequence shown here is derived from an EMBL/GenBank/DDBJ whole genome shotgun (WGS) entry which is preliminary data.</text>
</comment>
<dbReference type="InterPro" id="IPR017441">
    <property type="entry name" value="Protein_kinase_ATP_BS"/>
</dbReference>
<feature type="compositionally biased region" description="Basic residues" evidence="5">
    <location>
        <begin position="614"/>
        <end position="623"/>
    </location>
</feature>
<feature type="compositionally biased region" description="Low complexity" evidence="5">
    <location>
        <begin position="631"/>
        <end position="647"/>
    </location>
</feature>
<dbReference type="SMART" id="SM00220">
    <property type="entry name" value="S_TKc"/>
    <property type="match status" value="1"/>
</dbReference>
<protein>
    <recommendedName>
        <fullName evidence="1">non-specific serine/threonine protein kinase</fullName>
        <ecNumber evidence="1">2.7.11.1</ecNumber>
    </recommendedName>
</protein>
<dbReference type="EC" id="2.7.11.1" evidence="1"/>
<evidence type="ECO:0000256" key="5">
    <source>
        <dbReference type="SAM" id="MobiDB-lite"/>
    </source>
</evidence>
<sequence>MSIPLSKKENKRQLREGDRIADFTVVKVLGHGGYGDIYLVKSRIHPDYLTRFAMKVEYPNKDNNSIRSSSALLKNTKNQNDDNQNDNTNEKGNDDKNINEENKKTHDNDNNNNANNNQDIQNNENNNNSNKENAKKYDNEKNNNKSRNRGPLRKSHLYIERTVLNALQDSPYFPRFISFGQTSLFRFLVMECFGPSLSTIKHVLPTGKFSLSSSLRIGIQMLRAIRSFHSHGYVHRDIKPSNFLIAASLSHPIILIDYGLARRFTTEKDRISLNNSSGFISNSNFNLSANPSEQNINLKAKFGFAGTTKYASINAHENKELGRRDDLFSWFYSLIELASGSLPWSSLREKDDIYQAKKSADMDIYIQKNSLPKQLCSIRILLESYSRTDEPDYLLIESFLEDAMRQNGSSWDDKYEWHRIDEESLSELSSIPLKPPKGDRYIQNKNLPDPILPSSKKSHKHKGHTDEDYDIAEINSIASKTKQRRHTSIVPDDHSNKRNRTKSYLNPEINQSSNLQHYAPQVDNQGRHSYFNSSEDLERYGHYGSDQLFSNSSSKLPSFRFTLGNKKAAASPISMSSNNINHNNVIGHNNDNKNPRDEKTSSNKQRKYVTTIKRCTKSQRKRRNSDPRQPPSVSKSNSSNSQVNLEDNNNDNEYKNDNDDNSESSDIENKNQGHSINGKAYRTLSNSNSIIFISHVHDKNDNDNDNNNNNQDDDSTNSMYYTYHSYSSGDDIFNNNIEFRNSRDNSYSHNSSNYYDSDSDDFAVGEKQNNRFSSMARKKNPACPAMEPKIDRTPQNNNNKKTQKNCTIQ</sequence>
<proteinExistence type="predicted"/>
<dbReference type="InterPro" id="IPR000719">
    <property type="entry name" value="Prot_kinase_dom"/>
</dbReference>
<feature type="region of interest" description="Disordered" evidence="5">
    <location>
        <begin position="573"/>
        <end position="681"/>
    </location>
</feature>
<feature type="region of interest" description="Disordered" evidence="5">
    <location>
        <begin position="771"/>
        <end position="809"/>
    </location>
</feature>
<feature type="binding site" evidence="4">
    <location>
        <position position="55"/>
    </location>
    <ligand>
        <name>ATP</name>
        <dbReference type="ChEBI" id="CHEBI:30616"/>
    </ligand>
</feature>
<dbReference type="Proteomes" id="UP001470230">
    <property type="component" value="Unassembled WGS sequence"/>
</dbReference>
<evidence type="ECO:0000256" key="4">
    <source>
        <dbReference type="PROSITE-ProRule" id="PRU10141"/>
    </source>
</evidence>
<feature type="compositionally biased region" description="Low complexity" evidence="5">
    <location>
        <begin position="75"/>
        <end position="87"/>
    </location>
</feature>
<dbReference type="Pfam" id="PF00069">
    <property type="entry name" value="Pkinase"/>
    <property type="match status" value="1"/>
</dbReference>
<feature type="compositionally biased region" description="Polar residues" evidence="5">
    <location>
        <begin position="502"/>
        <end position="513"/>
    </location>
</feature>
<dbReference type="PANTHER" id="PTHR11909">
    <property type="entry name" value="CASEIN KINASE-RELATED"/>
    <property type="match status" value="1"/>
</dbReference>
<dbReference type="PROSITE" id="PS00108">
    <property type="entry name" value="PROTEIN_KINASE_ST"/>
    <property type="match status" value="1"/>
</dbReference>
<feature type="compositionally biased region" description="Basic and acidic residues" evidence="5">
    <location>
        <begin position="132"/>
        <end position="143"/>
    </location>
</feature>
<dbReference type="InterPro" id="IPR050235">
    <property type="entry name" value="CK1_Ser-Thr_kinase"/>
</dbReference>
<dbReference type="Gene3D" id="3.30.200.20">
    <property type="entry name" value="Phosphorylase Kinase, domain 1"/>
    <property type="match status" value="1"/>
</dbReference>
<evidence type="ECO:0000256" key="1">
    <source>
        <dbReference type="ARBA" id="ARBA00012513"/>
    </source>
</evidence>
<dbReference type="InterPro" id="IPR008271">
    <property type="entry name" value="Ser/Thr_kinase_AS"/>
</dbReference>
<dbReference type="PROSITE" id="PS50011">
    <property type="entry name" value="PROTEIN_KINASE_DOM"/>
    <property type="match status" value="1"/>
</dbReference>
<keyword evidence="2 4" id="KW-0547">Nucleotide-binding</keyword>
<feature type="compositionally biased region" description="Low complexity" evidence="5">
    <location>
        <begin position="110"/>
        <end position="131"/>
    </location>
</feature>
<evidence type="ECO:0000313" key="7">
    <source>
        <dbReference type="EMBL" id="KAK8882545.1"/>
    </source>
</evidence>
<feature type="domain" description="Protein kinase" evidence="6">
    <location>
        <begin position="23"/>
        <end position="400"/>
    </location>
</feature>
<accession>A0ABR2JXI3</accession>
<dbReference type="SUPFAM" id="SSF56112">
    <property type="entry name" value="Protein kinase-like (PK-like)"/>
    <property type="match status" value="1"/>
</dbReference>
<dbReference type="EMBL" id="JAPFFF010000009">
    <property type="protein sequence ID" value="KAK8882545.1"/>
    <property type="molecule type" value="Genomic_DNA"/>
</dbReference>
<gene>
    <name evidence="7" type="ORF">M9Y10_045187</name>
</gene>
<feature type="compositionally biased region" description="Low complexity" evidence="5">
    <location>
        <begin position="793"/>
        <end position="809"/>
    </location>
</feature>
<keyword evidence="3 4" id="KW-0067">ATP-binding</keyword>
<feature type="region of interest" description="Disordered" evidence="5">
    <location>
        <begin position="429"/>
        <end position="513"/>
    </location>
</feature>
<evidence type="ECO:0000256" key="3">
    <source>
        <dbReference type="ARBA" id="ARBA00022840"/>
    </source>
</evidence>
<reference evidence="7 8" key="1">
    <citation type="submission" date="2024-04" db="EMBL/GenBank/DDBJ databases">
        <title>Tritrichomonas musculus Genome.</title>
        <authorList>
            <person name="Alves-Ferreira E."/>
            <person name="Grigg M."/>
            <person name="Lorenzi H."/>
            <person name="Galac M."/>
        </authorList>
    </citation>
    <scope>NUCLEOTIDE SEQUENCE [LARGE SCALE GENOMIC DNA]</scope>
    <source>
        <strain evidence="7 8">EAF2021</strain>
    </source>
</reference>
<feature type="compositionally biased region" description="Low complexity" evidence="5">
    <location>
        <begin position="578"/>
        <end position="589"/>
    </location>
</feature>
<name>A0ABR2JXI3_9EUKA</name>
<keyword evidence="8" id="KW-1185">Reference proteome</keyword>
<evidence type="ECO:0000259" key="6">
    <source>
        <dbReference type="PROSITE" id="PS50011"/>
    </source>
</evidence>
<organism evidence="7 8">
    <name type="scientific">Tritrichomonas musculus</name>
    <dbReference type="NCBI Taxonomy" id="1915356"/>
    <lineage>
        <taxon>Eukaryota</taxon>
        <taxon>Metamonada</taxon>
        <taxon>Parabasalia</taxon>
        <taxon>Tritrichomonadida</taxon>
        <taxon>Tritrichomonadidae</taxon>
        <taxon>Tritrichomonas</taxon>
    </lineage>
</organism>
<dbReference type="PROSITE" id="PS00107">
    <property type="entry name" value="PROTEIN_KINASE_ATP"/>
    <property type="match status" value="1"/>
</dbReference>
<dbReference type="Gene3D" id="1.10.510.10">
    <property type="entry name" value="Transferase(Phosphotransferase) domain 1"/>
    <property type="match status" value="1"/>
</dbReference>
<evidence type="ECO:0000256" key="2">
    <source>
        <dbReference type="ARBA" id="ARBA00022741"/>
    </source>
</evidence>
<feature type="compositionally biased region" description="Basic and acidic residues" evidence="5">
    <location>
        <begin position="88"/>
        <end position="109"/>
    </location>
</feature>